<accession>A0A9W4ST98</accession>
<evidence type="ECO:0000313" key="3">
    <source>
        <dbReference type="Proteomes" id="UP001153678"/>
    </source>
</evidence>
<protein>
    <submittedName>
        <fullName evidence="2">7593_t:CDS:1</fullName>
    </submittedName>
</protein>
<proteinExistence type="predicted"/>
<gene>
    <name evidence="2" type="ORF">FWILDA_LOCUS9719</name>
</gene>
<dbReference type="AlphaFoldDB" id="A0A9W4ST98"/>
<evidence type="ECO:0000256" key="1">
    <source>
        <dbReference type="SAM" id="MobiDB-lite"/>
    </source>
</evidence>
<comment type="caution">
    <text evidence="2">The sequence shown here is derived from an EMBL/GenBank/DDBJ whole genome shotgun (WGS) entry which is preliminary data.</text>
</comment>
<evidence type="ECO:0000313" key="2">
    <source>
        <dbReference type="EMBL" id="CAI2180714.1"/>
    </source>
</evidence>
<keyword evidence="3" id="KW-1185">Reference proteome</keyword>
<organism evidence="2 3">
    <name type="scientific">Funneliformis geosporum</name>
    <dbReference type="NCBI Taxonomy" id="1117311"/>
    <lineage>
        <taxon>Eukaryota</taxon>
        <taxon>Fungi</taxon>
        <taxon>Fungi incertae sedis</taxon>
        <taxon>Mucoromycota</taxon>
        <taxon>Glomeromycotina</taxon>
        <taxon>Glomeromycetes</taxon>
        <taxon>Glomerales</taxon>
        <taxon>Glomeraceae</taxon>
        <taxon>Funneliformis</taxon>
    </lineage>
</organism>
<name>A0A9W4ST98_9GLOM</name>
<sequence length="42" mass="4845">MGQFFKATNEPLFNSNAQSSLKKIVTQNSKHRHLTTQKIQEL</sequence>
<reference evidence="2" key="1">
    <citation type="submission" date="2022-08" db="EMBL/GenBank/DDBJ databases">
        <authorList>
            <person name="Kallberg Y."/>
            <person name="Tangrot J."/>
            <person name="Rosling A."/>
        </authorList>
    </citation>
    <scope>NUCLEOTIDE SEQUENCE</scope>
    <source>
        <strain evidence="2">Wild A</strain>
    </source>
</reference>
<dbReference type="EMBL" id="CAMKVN010002353">
    <property type="protein sequence ID" value="CAI2180714.1"/>
    <property type="molecule type" value="Genomic_DNA"/>
</dbReference>
<dbReference type="Proteomes" id="UP001153678">
    <property type="component" value="Unassembled WGS sequence"/>
</dbReference>
<feature type="region of interest" description="Disordered" evidence="1">
    <location>
        <begin position="23"/>
        <end position="42"/>
    </location>
</feature>